<feature type="region of interest" description="Disordered" evidence="1">
    <location>
        <begin position="1"/>
        <end position="90"/>
    </location>
</feature>
<protein>
    <submittedName>
        <fullName evidence="2">Uncharacterized protein</fullName>
    </submittedName>
</protein>
<feature type="region of interest" description="Disordered" evidence="1">
    <location>
        <begin position="119"/>
        <end position="227"/>
    </location>
</feature>
<evidence type="ECO:0000256" key="1">
    <source>
        <dbReference type="SAM" id="MobiDB-lite"/>
    </source>
</evidence>
<evidence type="ECO:0000313" key="2">
    <source>
        <dbReference type="EMBL" id="KAJ8786952.1"/>
    </source>
</evidence>
<dbReference type="EMBL" id="JAIQCJ010001896">
    <property type="protein sequence ID" value="KAJ8786952.1"/>
    <property type="molecule type" value="Genomic_DNA"/>
</dbReference>
<comment type="caution">
    <text evidence="2">The sequence shown here is derived from an EMBL/GenBank/DDBJ whole genome shotgun (WGS) entry which is preliminary data.</text>
</comment>
<proteinExistence type="predicted"/>
<organism evidence="2 3">
    <name type="scientific">Eschrichtius robustus</name>
    <name type="common">California gray whale</name>
    <name type="synonym">Eschrichtius gibbosus</name>
    <dbReference type="NCBI Taxonomy" id="9764"/>
    <lineage>
        <taxon>Eukaryota</taxon>
        <taxon>Metazoa</taxon>
        <taxon>Chordata</taxon>
        <taxon>Craniata</taxon>
        <taxon>Vertebrata</taxon>
        <taxon>Euteleostomi</taxon>
        <taxon>Mammalia</taxon>
        <taxon>Eutheria</taxon>
        <taxon>Laurasiatheria</taxon>
        <taxon>Artiodactyla</taxon>
        <taxon>Whippomorpha</taxon>
        <taxon>Cetacea</taxon>
        <taxon>Mysticeti</taxon>
        <taxon>Eschrichtiidae</taxon>
        <taxon>Eschrichtius</taxon>
    </lineage>
</organism>
<name>A0AB34H6Y3_ESCRO</name>
<evidence type="ECO:0000313" key="3">
    <source>
        <dbReference type="Proteomes" id="UP001159641"/>
    </source>
</evidence>
<accession>A0AB34H6Y3</accession>
<sequence>MTTILPPGTPTSSPPHDPHARGELFPFPPLNPRSVLSSFPQPKPPSLHPKISEPAVGPKERGALVGQLLPAGSGTTRRPPYATGNSQKPNCWECNVRSEPRRGCGNKMAGKKNVLSSLAVYAEDSEPESDGEAGVETAGGAAEEKGGLVSEAYGEDDFSRLGGDEDGYEEEEDENSKQSEDDDSETEKPEADDPKDNPEVEKRDPQELVGVAQWASRAERTERSLTGPPVAFPEWGMAWSLGLLSPPVPAAHTETLGVGRGARGACPGAQQGSALHSCWQRLASGAMCVGTSHLSPDFFHNRLSLLLSLSLFENSFVEV</sequence>
<reference evidence="2 3" key="1">
    <citation type="submission" date="2022-11" db="EMBL/GenBank/DDBJ databases">
        <title>Whole genome sequence of Eschrichtius robustus ER-17-0199.</title>
        <authorList>
            <person name="Bruniche-Olsen A."/>
            <person name="Black A.N."/>
            <person name="Fields C.J."/>
            <person name="Walden K."/>
            <person name="Dewoody J.A."/>
        </authorList>
    </citation>
    <scope>NUCLEOTIDE SEQUENCE [LARGE SCALE GENOMIC DNA]</scope>
    <source>
        <strain evidence="2">ER-17-0199</strain>
        <tissue evidence="2">Blubber</tissue>
    </source>
</reference>
<gene>
    <name evidence="2" type="ORF">J1605_023207</name>
</gene>
<dbReference type="Proteomes" id="UP001159641">
    <property type="component" value="Unassembled WGS sequence"/>
</dbReference>
<feature type="compositionally biased region" description="Acidic residues" evidence="1">
    <location>
        <begin position="123"/>
        <end position="133"/>
    </location>
</feature>
<feature type="compositionally biased region" description="Basic and acidic residues" evidence="1">
    <location>
        <begin position="186"/>
        <end position="206"/>
    </location>
</feature>
<keyword evidence="3" id="KW-1185">Reference proteome</keyword>
<feature type="compositionally biased region" description="Acidic residues" evidence="1">
    <location>
        <begin position="164"/>
        <end position="185"/>
    </location>
</feature>
<dbReference type="AlphaFoldDB" id="A0AB34H6Y3"/>